<dbReference type="InterPro" id="IPR052369">
    <property type="entry name" value="UG_Glycosaminoglycan_Hydrolase"/>
</dbReference>
<comment type="similarity">
    <text evidence="2">Belongs to the glycosyl hydrolase 88 family.</text>
</comment>
<feature type="binding site" evidence="4">
    <location>
        <position position="241"/>
    </location>
    <ligand>
        <name>substrate</name>
    </ligand>
</feature>
<dbReference type="InterPro" id="IPR012341">
    <property type="entry name" value="6hp_glycosidase-like_sf"/>
</dbReference>
<feature type="binding site" evidence="4">
    <location>
        <position position="181"/>
    </location>
    <ligand>
        <name>substrate</name>
    </ligand>
</feature>
<dbReference type="GO" id="GO:0052757">
    <property type="term" value="F:chondroitin hydrolase activity"/>
    <property type="evidence" value="ECO:0007669"/>
    <property type="project" value="TreeGrafter"/>
</dbReference>
<dbReference type="PANTHER" id="PTHR36845:SF1">
    <property type="entry name" value="HYDROLASE, PUTATIVE (AFU_ORTHOLOGUE AFUA_7G05090)-RELATED"/>
    <property type="match status" value="1"/>
</dbReference>
<accession>A0A6H0V566</accession>
<evidence type="ECO:0000313" key="5">
    <source>
        <dbReference type="EMBL" id="QIW62616.1"/>
    </source>
</evidence>
<dbReference type="Pfam" id="PF07470">
    <property type="entry name" value="Glyco_hydro_88"/>
    <property type="match status" value="1"/>
</dbReference>
<keyword evidence="1 5" id="KW-0378">Hydrolase</keyword>
<feature type="binding site" evidence="4">
    <location>
        <position position="243"/>
    </location>
    <ligand>
        <name>substrate</name>
    </ligand>
</feature>
<sequence length="410" mass="47363">MSEQKIVNNLVNNNEKILNPEYLAKDASKVDKAFLENAIEKALKQIDLNMEYFGDSFQSPNTFDNIYKKMDNIEWTDGFWTGMVALAYEYSQNPKYLELVKKHIDSYYDRIVNKIEVDHHDMGFLYSLSCVAYYKLTGDLKAKEAALLAARHLASRYIEEAKFIKAWGAMGVKENYRLIIDCLLNIPLLHWAAQNGEEEDKKLYEMAINHFNTSLHTVIREDGTTFHTFYYDPDTNKPLYGKTRQGYSDDSCWARGQAWGVYGIPLTVKYAKNDPRLDKDTFKIHQKVVNQFLNNQGKDNVAYWDLIFNNDDTHSRDSSASAIAACGLLEMAKHIDDEATKKLYVDIAKSIVYSLATNYANLETKPGSPVLFHGVYSWHSGKGVDEGNIWGDYYYLEALMRLYKEWDPYW</sequence>
<dbReference type="EMBL" id="CP047225">
    <property type="protein sequence ID" value="QIW62616.1"/>
    <property type="molecule type" value="Genomic_DNA"/>
</dbReference>
<feature type="binding site" evidence="4">
    <location>
        <position position="380"/>
    </location>
    <ligand>
        <name>substrate</name>
    </ligand>
</feature>
<dbReference type="Gene3D" id="1.50.10.10">
    <property type="match status" value="1"/>
</dbReference>
<evidence type="ECO:0000256" key="3">
    <source>
        <dbReference type="PIRSR" id="PIRSR610905-1"/>
    </source>
</evidence>
<feature type="binding site" evidence="4">
    <location>
        <position position="377"/>
    </location>
    <ligand>
        <name>substrate</name>
    </ligand>
</feature>
<dbReference type="Proteomes" id="UP000503310">
    <property type="component" value="Chromosome"/>
</dbReference>
<dbReference type="RefSeq" id="WP_167845555.1">
    <property type="nucleotide sequence ID" value="NZ_CP047225.1"/>
</dbReference>
<evidence type="ECO:0000256" key="1">
    <source>
        <dbReference type="ARBA" id="ARBA00022801"/>
    </source>
</evidence>
<dbReference type="SUPFAM" id="SSF48208">
    <property type="entry name" value="Six-hairpin glycosidases"/>
    <property type="match status" value="1"/>
</dbReference>
<feature type="binding site" evidence="4">
    <location>
        <position position="259"/>
    </location>
    <ligand>
        <name>substrate</name>
    </ligand>
</feature>
<proteinExistence type="inferred from homology"/>
<dbReference type="GO" id="GO:0000272">
    <property type="term" value="P:polysaccharide catabolic process"/>
    <property type="evidence" value="ECO:0007669"/>
    <property type="project" value="TreeGrafter"/>
</dbReference>
<dbReference type="AlphaFoldDB" id="A0A6H0V566"/>
<protein>
    <submittedName>
        <fullName evidence="5">Glucuronyl hydrolase</fullName>
    </submittedName>
</protein>
<feature type="binding site" evidence="4">
    <location>
        <position position="255"/>
    </location>
    <ligand>
        <name>substrate</name>
    </ligand>
</feature>
<feature type="active site" description="Nucleophile" evidence="3">
    <location>
        <position position="121"/>
    </location>
</feature>
<name>A0A6H0V566_9BACT</name>
<dbReference type="InterPro" id="IPR008928">
    <property type="entry name" value="6-hairpin_glycosidase_sf"/>
</dbReference>
<evidence type="ECO:0000313" key="6">
    <source>
        <dbReference type="Proteomes" id="UP000503310"/>
    </source>
</evidence>
<gene>
    <name evidence="5" type="ORF">GOQ20_04375</name>
</gene>
<dbReference type="PANTHER" id="PTHR36845">
    <property type="entry name" value="HYDROLASE, PUTATIVE (AFU_ORTHOLOGUE AFUA_7G05090)-RELATED"/>
    <property type="match status" value="1"/>
</dbReference>
<feature type="active site" description="Proton donor" evidence="3">
    <location>
        <position position="181"/>
    </location>
</feature>
<evidence type="ECO:0000256" key="2">
    <source>
        <dbReference type="ARBA" id="ARBA00038358"/>
    </source>
</evidence>
<evidence type="ECO:0000256" key="4">
    <source>
        <dbReference type="PIRSR" id="PIRSR610905-2"/>
    </source>
</evidence>
<feature type="binding site" evidence="4">
    <location>
        <position position="121"/>
    </location>
    <ligand>
        <name>substrate</name>
    </ligand>
</feature>
<reference evidence="5 6" key="1">
    <citation type="submission" date="2019-12" db="EMBL/GenBank/DDBJ databases">
        <title>Sequencing and analysis of the whole genome of Mycoplasma gallinaceum strain Peacock20181011.</title>
        <authorList>
            <person name="Liu X."/>
            <person name="Qin Z."/>
            <person name="Xu H."/>
        </authorList>
    </citation>
    <scope>NUCLEOTIDE SEQUENCE [LARGE SCALE GENOMIC DNA]</scope>
    <source>
        <strain evidence="5 6">Peacock20181011</strain>
    </source>
</reference>
<dbReference type="InterPro" id="IPR010905">
    <property type="entry name" value="Glyco_hydro_88"/>
</dbReference>
<organism evidence="5 6">
    <name type="scientific">Mycoplasmopsis gallinacea</name>
    <dbReference type="NCBI Taxonomy" id="29556"/>
    <lineage>
        <taxon>Bacteria</taxon>
        <taxon>Bacillati</taxon>
        <taxon>Mycoplasmatota</taxon>
        <taxon>Mycoplasmoidales</taxon>
        <taxon>Metamycoplasmataceae</taxon>
        <taxon>Mycoplasmopsis</taxon>
    </lineage>
</organism>